<dbReference type="AlphaFoldDB" id="A0A1T4RBU1"/>
<name>A0A1T4RBU1_9HYPH</name>
<accession>A0A1T4RBU1</accession>
<dbReference type="EMBL" id="FUWJ01000004">
    <property type="protein sequence ID" value="SKA13423.1"/>
    <property type="molecule type" value="Genomic_DNA"/>
</dbReference>
<sequence length="166" mass="17409">MDNSSGQMAAHLDRPRGTAGCGRAGCACSLPVGERFVLWAMRQWQQDRALPSEDSILYRGFRTAGLLEVLPDFAVAMDALLFGARRAIHIHLPTCSSVSGDEATLVALCGLAQSDLERPLLASLDVMMAPTASRVAAERLKVFALALGEAGLRLAPPAGAAGAGLH</sequence>
<evidence type="ECO:0000256" key="1">
    <source>
        <dbReference type="SAM" id="MobiDB-lite"/>
    </source>
</evidence>
<dbReference type="RefSeq" id="WP_085935424.1">
    <property type="nucleotide sequence ID" value="NZ_FUWJ01000004.1"/>
</dbReference>
<protein>
    <submittedName>
        <fullName evidence="2">Uncharacterized protein</fullName>
    </submittedName>
</protein>
<keyword evidence="3" id="KW-1185">Reference proteome</keyword>
<dbReference type="OrthoDB" id="7358224at2"/>
<proteinExistence type="predicted"/>
<evidence type="ECO:0000313" key="2">
    <source>
        <dbReference type="EMBL" id="SKA13423.1"/>
    </source>
</evidence>
<dbReference type="STRING" id="225324.SAMN02745126_03760"/>
<feature type="region of interest" description="Disordered" evidence="1">
    <location>
        <begin position="1"/>
        <end position="21"/>
    </location>
</feature>
<dbReference type="Proteomes" id="UP000190092">
    <property type="component" value="Unassembled WGS sequence"/>
</dbReference>
<evidence type="ECO:0000313" key="3">
    <source>
        <dbReference type="Proteomes" id="UP000190092"/>
    </source>
</evidence>
<reference evidence="3" key="1">
    <citation type="submission" date="2017-02" db="EMBL/GenBank/DDBJ databases">
        <authorList>
            <person name="Varghese N."/>
            <person name="Submissions S."/>
        </authorList>
    </citation>
    <scope>NUCLEOTIDE SEQUENCE [LARGE SCALE GENOMIC DNA]</scope>
    <source>
        <strain evidence="3">ATCC 27094</strain>
    </source>
</reference>
<organism evidence="2 3">
    <name type="scientific">Enhydrobacter aerosaccus</name>
    <dbReference type="NCBI Taxonomy" id="225324"/>
    <lineage>
        <taxon>Bacteria</taxon>
        <taxon>Pseudomonadati</taxon>
        <taxon>Pseudomonadota</taxon>
        <taxon>Alphaproteobacteria</taxon>
        <taxon>Hyphomicrobiales</taxon>
        <taxon>Enhydrobacter</taxon>
    </lineage>
</organism>
<gene>
    <name evidence="2" type="ORF">SAMN02745126_03760</name>
</gene>